<feature type="non-terminal residue" evidence="1">
    <location>
        <position position="79"/>
    </location>
</feature>
<reference evidence="1 2" key="1">
    <citation type="journal article" date="2018" name="Nat. Ecol. Evol.">
        <title>Pezizomycetes genomes reveal the molecular basis of ectomycorrhizal truffle lifestyle.</title>
        <authorList>
            <person name="Murat C."/>
            <person name="Payen T."/>
            <person name="Noel B."/>
            <person name="Kuo A."/>
            <person name="Morin E."/>
            <person name="Chen J."/>
            <person name="Kohler A."/>
            <person name="Krizsan K."/>
            <person name="Balestrini R."/>
            <person name="Da Silva C."/>
            <person name="Montanini B."/>
            <person name="Hainaut M."/>
            <person name="Levati E."/>
            <person name="Barry K.W."/>
            <person name="Belfiori B."/>
            <person name="Cichocki N."/>
            <person name="Clum A."/>
            <person name="Dockter R.B."/>
            <person name="Fauchery L."/>
            <person name="Guy J."/>
            <person name="Iotti M."/>
            <person name="Le Tacon F."/>
            <person name="Lindquist E.A."/>
            <person name="Lipzen A."/>
            <person name="Malagnac F."/>
            <person name="Mello A."/>
            <person name="Molinier V."/>
            <person name="Miyauchi S."/>
            <person name="Poulain J."/>
            <person name="Riccioni C."/>
            <person name="Rubini A."/>
            <person name="Sitrit Y."/>
            <person name="Splivallo R."/>
            <person name="Traeger S."/>
            <person name="Wang M."/>
            <person name="Zifcakova L."/>
            <person name="Wipf D."/>
            <person name="Zambonelli A."/>
            <person name="Paolocci F."/>
            <person name="Nowrousian M."/>
            <person name="Ottonello S."/>
            <person name="Baldrian P."/>
            <person name="Spatafora J.W."/>
            <person name="Henrissat B."/>
            <person name="Nagy L.G."/>
            <person name="Aury J.M."/>
            <person name="Wincker P."/>
            <person name="Grigoriev I.V."/>
            <person name="Bonfante P."/>
            <person name="Martin F.M."/>
        </authorList>
    </citation>
    <scope>NUCLEOTIDE SEQUENCE [LARGE SCALE GENOMIC DNA]</scope>
    <source>
        <strain evidence="1 2">CCBAS932</strain>
    </source>
</reference>
<dbReference type="Proteomes" id="UP000277580">
    <property type="component" value="Unassembled WGS sequence"/>
</dbReference>
<evidence type="ECO:0000313" key="2">
    <source>
        <dbReference type="Proteomes" id="UP000277580"/>
    </source>
</evidence>
<sequence>MPSPPPDMVKSLSHLRLGELDEDLTGLTNTNILSTQAFEMLNAEATTYTERLFLTLMLGIVNQNAILQKQVKGLKDDVE</sequence>
<dbReference type="InParanoid" id="A0A3N4KJM0"/>
<keyword evidence="2" id="KW-1185">Reference proteome</keyword>
<dbReference type="OrthoDB" id="10426467at2759"/>
<proteinExistence type="predicted"/>
<protein>
    <submittedName>
        <fullName evidence="1">Uncharacterized protein</fullName>
    </submittedName>
</protein>
<organism evidence="1 2">
    <name type="scientific">Morchella conica CCBAS932</name>
    <dbReference type="NCBI Taxonomy" id="1392247"/>
    <lineage>
        <taxon>Eukaryota</taxon>
        <taxon>Fungi</taxon>
        <taxon>Dikarya</taxon>
        <taxon>Ascomycota</taxon>
        <taxon>Pezizomycotina</taxon>
        <taxon>Pezizomycetes</taxon>
        <taxon>Pezizales</taxon>
        <taxon>Morchellaceae</taxon>
        <taxon>Morchella</taxon>
    </lineage>
</organism>
<name>A0A3N4KJM0_9PEZI</name>
<dbReference type="EMBL" id="ML119140">
    <property type="protein sequence ID" value="RPB10766.1"/>
    <property type="molecule type" value="Genomic_DNA"/>
</dbReference>
<evidence type="ECO:0000313" key="1">
    <source>
        <dbReference type="EMBL" id="RPB10766.1"/>
    </source>
</evidence>
<gene>
    <name evidence="1" type="ORF">P167DRAFT_575864</name>
</gene>
<dbReference type="AlphaFoldDB" id="A0A3N4KJM0"/>
<accession>A0A3N4KJM0</accession>